<reference evidence="1 2" key="1">
    <citation type="submission" date="2015-03" db="EMBL/GenBank/DDBJ databases">
        <title>Genomics and transcriptomics of the oil-accumulating basidiomycete yeast T. oleaginosus allow insights into substrate utilization and the diverse evolutionary trajectories of mating systems in fungi.</title>
        <authorList>
            <consortium name="DOE Joint Genome Institute"/>
            <person name="Kourist R."/>
            <person name="Kracht O."/>
            <person name="Bracharz F."/>
            <person name="Lipzen A."/>
            <person name="Nolan M."/>
            <person name="Ohm R."/>
            <person name="Grigoriev I."/>
            <person name="Sun S."/>
            <person name="Heitman J."/>
            <person name="Bruck T."/>
            <person name="Nowrousian M."/>
        </authorList>
    </citation>
    <scope>NUCLEOTIDE SEQUENCE [LARGE SCALE GENOMIC DNA]</scope>
    <source>
        <strain evidence="1 2">IBC0246</strain>
    </source>
</reference>
<sequence>MALPELLLPPDQVHACRSAYPLPFAAQKASRKIANVLREGRVGGIEEVDFTMGVVDAIIELNDQLRYEHGWLNRGKPDSPDEWHDWIKEATGDIVQVVRVRNRPPTLFSPLFLFSRIPSPCLLLTNSGSRHLQRQRTWLRGHHRQVGRQRPRCGSSLLHGSHVARHGFRGPPRPRADSLGHCQPLPLSPCARPSCAQ</sequence>
<gene>
    <name evidence="1" type="ORF">CC85DRAFT_10745</name>
</gene>
<evidence type="ECO:0000313" key="2">
    <source>
        <dbReference type="Proteomes" id="UP000053611"/>
    </source>
</evidence>
<dbReference type="Proteomes" id="UP000053611">
    <property type="component" value="Unassembled WGS sequence"/>
</dbReference>
<organism evidence="1 2">
    <name type="scientific">Cutaneotrichosporon oleaginosum</name>
    <dbReference type="NCBI Taxonomy" id="879819"/>
    <lineage>
        <taxon>Eukaryota</taxon>
        <taxon>Fungi</taxon>
        <taxon>Dikarya</taxon>
        <taxon>Basidiomycota</taxon>
        <taxon>Agaricomycotina</taxon>
        <taxon>Tremellomycetes</taxon>
        <taxon>Trichosporonales</taxon>
        <taxon>Trichosporonaceae</taxon>
        <taxon>Cutaneotrichosporon</taxon>
    </lineage>
</organism>
<dbReference type="EMBL" id="KQ087276">
    <property type="protein sequence ID" value="KLT38960.1"/>
    <property type="molecule type" value="Genomic_DNA"/>
</dbReference>
<protein>
    <submittedName>
        <fullName evidence="1">Uncharacterized protein</fullName>
    </submittedName>
</protein>
<proteinExistence type="predicted"/>
<evidence type="ECO:0000313" key="1">
    <source>
        <dbReference type="EMBL" id="KLT38960.1"/>
    </source>
</evidence>
<name>A0A0J0XD19_9TREE</name>
<dbReference type="AlphaFoldDB" id="A0A0J0XD19"/>
<dbReference type="GeneID" id="28979896"/>
<keyword evidence="2" id="KW-1185">Reference proteome</keyword>
<accession>A0A0J0XD19</accession>